<evidence type="ECO:0000313" key="3">
    <source>
        <dbReference type="EMBL" id="KAF2840118.1"/>
    </source>
</evidence>
<feature type="transmembrane region" description="Helical" evidence="1">
    <location>
        <begin position="262"/>
        <end position="280"/>
    </location>
</feature>
<name>A0A9P4VQQ7_9PEZI</name>
<evidence type="ECO:0000256" key="2">
    <source>
        <dbReference type="SAM" id="SignalP"/>
    </source>
</evidence>
<feature type="signal peptide" evidence="2">
    <location>
        <begin position="1"/>
        <end position="19"/>
    </location>
</feature>
<feature type="chain" id="PRO_5040144039" evidence="2">
    <location>
        <begin position="20"/>
        <end position="411"/>
    </location>
</feature>
<reference evidence="3" key="1">
    <citation type="journal article" date="2020" name="Stud. Mycol.">
        <title>101 Dothideomycetes genomes: a test case for predicting lifestyles and emergence of pathogens.</title>
        <authorList>
            <person name="Haridas S."/>
            <person name="Albert R."/>
            <person name="Binder M."/>
            <person name="Bloem J."/>
            <person name="Labutti K."/>
            <person name="Salamov A."/>
            <person name="Andreopoulos B."/>
            <person name="Baker S."/>
            <person name="Barry K."/>
            <person name="Bills G."/>
            <person name="Bluhm B."/>
            <person name="Cannon C."/>
            <person name="Castanera R."/>
            <person name="Culley D."/>
            <person name="Daum C."/>
            <person name="Ezra D."/>
            <person name="Gonzalez J."/>
            <person name="Henrissat B."/>
            <person name="Kuo A."/>
            <person name="Liang C."/>
            <person name="Lipzen A."/>
            <person name="Lutzoni F."/>
            <person name="Magnuson J."/>
            <person name="Mondo S."/>
            <person name="Nolan M."/>
            <person name="Ohm R."/>
            <person name="Pangilinan J."/>
            <person name="Park H.-J."/>
            <person name="Ramirez L."/>
            <person name="Alfaro M."/>
            <person name="Sun H."/>
            <person name="Tritt A."/>
            <person name="Yoshinaga Y."/>
            <person name="Zwiers L.-H."/>
            <person name="Turgeon B."/>
            <person name="Goodwin S."/>
            <person name="Spatafora J."/>
            <person name="Crous P."/>
            <person name="Grigoriev I."/>
        </authorList>
    </citation>
    <scope>NUCLEOTIDE SEQUENCE</scope>
    <source>
        <strain evidence="3">CBS 101060</strain>
    </source>
</reference>
<gene>
    <name evidence="3" type="ORF">M501DRAFT_1010317</name>
</gene>
<dbReference type="InterPro" id="IPR029675">
    <property type="entry name" value="PGAP4"/>
</dbReference>
<keyword evidence="1" id="KW-0472">Membrane</keyword>
<evidence type="ECO:0000256" key="1">
    <source>
        <dbReference type="SAM" id="Phobius"/>
    </source>
</evidence>
<accession>A0A9P4VQQ7</accession>
<proteinExistence type="predicted"/>
<feature type="transmembrane region" description="Helical" evidence="1">
    <location>
        <begin position="225"/>
        <end position="246"/>
    </location>
</feature>
<organism evidence="3 4">
    <name type="scientific">Patellaria atrata CBS 101060</name>
    <dbReference type="NCBI Taxonomy" id="1346257"/>
    <lineage>
        <taxon>Eukaryota</taxon>
        <taxon>Fungi</taxon>
        <taxon>Dikarya</taxon>
        <taxon>Ascomycota</taxon>
        <taxon>Pezizomycotina</taxon>
        <taxon>Dothideomycetes</taxon>
        <taxon>Dothideomycetes incertae sedis</taxon>
        <taxon>Patellariales</taxon>
        <taxon>Patellariaceae</taxon>
        <taxon>Patellaria</taxon>
    </lineage>
</organism>
<dbReference type="Proteomes" id="UP000799429">
    <property type="component" value="Unassembled WGS sequence"/>
</dbReference>
<comment type="caution">
    <text evidence="3">The sequence shown here is derived from an EMBL/GenBank/DDBJ whole genome shotgun (WGS) entry which is preliminary data.</text>
</comment>
<evidence type="ECO:0000313" key="4">
    <source>
        <dbReference type="Proteomes" id="UP000799429"/>
    </source>
</evidence>
<dbReference type="CDD" id="cd22189">
    <property type="entry name" value="PGAP4-like_fungal"/>
    <property type="match status" value="1"/>
</dbReference>
<dbReference type="GO" id="GO:0006506">
    <property type="term" value="P:GPI anchor biosynthetic process"/>
    <property type="evidence" value="ECO:0007669"/>
    <property type="project" value="InterPro"/>
</dbReference>
<dbReference type="GO" id="GO:0000139">
    <property type="term" value="C:Golgi membrane"/>
    <property type="evidence" value="ECO:0007669"/>
    <property type="project" value="InterPro"/>
</dbReference>
<dbReference type="GO" id="GO:0016757">
    <property type="term" value="F:glycosyltransferase activity"/>
    <property type="evidence" value="ECO:0007669"/>
    <property type="project" value="InterPro"/>
</dbReference>
<sequence>MFGIFYILTLLLVRHYSWRDPTSVFFDPETAYDPIYSVVREKQAVEFMQQFHGFPGGNDKPGGKKICLGMASIARKGVRYFRAAVGSLLDGLDEIERSQIHLILFIAHTDPSVHPAYNESWLHDAADTVLLYDLDPDTLSHVRALETSGFTQEKALFDYNYLLQSCIATELPYIAMMEDDILALDGWFHRTRSALEMAESRSEKPFLYLRLFYTEQFLGWNSENWAIYFFWSLWTVLIPTSALLLIRRCAPNYHAMLSDRRIFMLTFVCIPLCILLFFAAGRATVLPIPAGVNQMNDFACCGQGLVFPQVKAQNLSRWYEMNLAYFDVRKNGLADMLTEEYAKEHEEVRWAITPNVIQHVGRKSTKQKDQSDRPHPLTEAEKMFNFKFELNDAGRLRREHERVLREMKAGK</sequence>
<dbReference type="EMBL" id="MU006093">
    <property type="protein sequence ID" value="KAF2840118.1"/>
    <property type="molecule type" value="Genomic_DNA"/>
</dbReference>
<dbReference type="OrthoDB" id="2016523at2759"/>
<dbReference type="AlphaFoldDB" id="A0A9P4VQQ7"/>
<dbReference type="PANTHER" id="PTHR31410">
    <property type="entry name" value="TRANSMEMBRANE PROTEIN 246"/>
    <property type="match status" value="1"/>
</dbReference>
<keyword evidence="1" id="KW-0812">Transmembrane</keyword>
<keyword evidence="1" id="KW-1133">Transmembrane helix</keyword>
<dbReference type="PANTHER" id="PTHR31410:SF1">
    <property type="entry name" value="POST-GPI ATTACHMENT TO PROTEINS FACTOR 4"/>
    <property type="match status" value="1"/>
</dbReference>
<protein>
    <submittedName>
        <fullName evidence="3">Integral membrane protein</fullName>
    </submittedName>
</protein>
<keyword evidence="4" id="KW-1185">Reference proteome</keyword>
<keyword evidence="2" id="KW-0732">Signal</keyword>